<reference evidence="3 4" key="1">
    <citation type="submission" date="2014-06" db="EMBL/GenBank/DDBJ databases">
        <title>Draft genome sequence of Paenibacillus sp. MSt1.</title>
        <authorList>
            <person name="Aw Y.K."/>
            <person name="Ong K.S."/>
            <person name="Gan H.M."/>
            <person name="Lee S.M."/>
        </authorList>
    </citation>
    <scope>NUCLEOTIDE SEQUENCE [LARGE SCALE GENOMIC DNA]</scope>
    <source>
        <strain evidence="3 4">MSt1</strain>
    </source>
</reference>
<dbReference type="Proteomes" id="UP000028123">
    <property type="component" value="Unassembled WGS sequence"/>
</dbReference>
<dbReference type="GO" id="GO:0005737">
    <property type="term" value="C:cytoplasm"/>
    <property type="evidence" value="ECO:0007669"/>
    <property type="project" value="TreeGrafter"/>
</dbReference>
<name>A0A081P140_9BACL</name>
<dbReference type="InterPro" id="IPR000073">
    <property type="entry name" value="AB_hydrolase_1"/>
</dbReference>
<dbReference type="PANTHER" id="PTHR48079">
    <property type="entry name" value="PROTEIN YEEZ"/>
    <property type="match status" value="1"/>
</dbReference>
<evidence type="ECO:0000313" key="3">
    <source>
        <dbReference type="EMBL" id="KEQ24413.1"/>
    </source>
</evidence>
<dbReference type="InterPro" id="IPR036291">
    <property type="entry name" value="NAD(P)-bd_dom_sf"/>
</dbReference>
<gene>
    <name evidence="3" type="ORF">ET33_09015</name>
</gene>
<proteinExistence type="predicted"/>
<dbReference type="eggNOG" id="COG0596">
    <property type="taxonomic scope" value="Bacteria"/>
</dbReference>
<dbReference type="RefSeq" id="WP_036685616.1">
    <property type="nucleotide sequence ID" value="NZ_JNVM01000016.1"/>
</dbReference>
<feature type="domain" description="Thioester reductase (TE)" evidence="1">
    <location>
        <begin position="6"/>
        <end position="239"/>
    </location>
</feature>
<dbReference type="Gene3D" id="3.40.50.1820">
    <property type="entry name" value="alpha/beta hydrolase"/>
    <property type="match status" value="1"/>
</dbReference>
<dbReference type="SUPFAM" id="SSF51735">
    <property type="entry name" value="NAD(P)-binding Rossmann-fold domains"/>
    <property type="match status" value="1"/>
</dbReference>
<keyword evidence="4" id="KW-1185">Reference proteome</keyword>
<evidence type="ECO:0000259" key="1">
    <source>
        <dbReference type="Pfam" id="PF07993"/>
    </source>
</evidence>
<dbReference type="EMBL" id="JNVM01000016">
    <property type="protein sequence ID" value="KEQ24413.1"/>
    <property type="molecule type" value="Genomic_DNA"/>
</dbReference>
<dbReference type="PANTHER" id="PTHR48079:SF6">
    <property type="entry name" value="NAD(P)-BINDING DOMAIN-CONTAINING PROTEIN-RELATED"/>
    <property type="match status" value="1"/>
</dbReference>
<dbReference type="GO" id="GO:0004029">
    <property type="term" value="F:aldehyde dehydrogenase (NAD+) activity"/>
    <property type="evidence" value="ECO:0007669"/>
    <property type="project" value="TreeGrafter"/>
</dbReference>
<protein>
    <submittedName>
        <fullName evidence="3">MxaA domain protein</fullName>
    </submittedName>
</protein>
<dbReference type="Pfam" id="PF12697">
    <property type="entry name" value="Abhydrolase_6"/>
    <property type="match status" value="1"/>
</dbReference>
<comment type="caution">
    <text evidence="3">The sequence shown here is derived from an EMBL/GenBank/DDBJ whole genome shotgun (WGS) entry which is preliminary data.</text>
</comment>
<dbReference type="SUPFAM" id="SSF53474">
    <property type="entry name" value="alpha/beta-Hydrolases"/>
    <property type="match status" value="1"/>
</dbReference>
<accession>A0A081P140</accession>
<dbReference type="Pfam" id="PF07993">
    <property type="entry name" value="NAD_binding_4"/>
    <property type="match status" value="1"/>
</dbReference>
<organism evidence="3 4">
    <name type="scientific">Paenibacillus tyrfis</name>
    <dbReference type="NCBI Taxonomy" id="1501230"/>
    <lineage>
        <taxon>Bacteria</taxon>
        <taxon>Bacillati</taxon>
        <taxon>Bacillota</taxon>
        <taxon>Bacilli</taxon>
        <taxon>Bacillales</taxon>
        <taxon>Paenibacillaceae</taxon>
        <taxon>Paenibacillus</taxon>
    </lineage>
</organism>
<sequence length="629" mass="67744">MSDLLIAGSTGFIGKQVLKQLAQGEERLLLLVRSPEKAAATLSKQGFGGSDAVGRVQFLRGDLSAPNLGMNPADYERALQADIIIHAGGPMSITLDNAKAQRTFLEGSRHLAELAERIHKARGLRHFIHVVGYMSPIHDGNVDPEADVFRMDDFMKGEGPYERMKFLADLLIRQQALRHGYPLSVVNPSTVVGASPTGVTEQTGGLGILVHAVRKGLMPVVPGGASHWVPLVANDALAGVIVHLAHEAKPEGGTYNVLGRKEAGPNMKELLDLIARELAVPAPRGALPVSLLRGVMKTGLGRLTGIPAESMAFITERSFDTKTTEKLIERMGAKPLEVTELLPMVVADLDYRLTHPGAAEPERWTRERKGDLAALVREGLGEPWVIVHGLLSGADDFVPLAEHLHDSTGNPVWLLDLPGFGRSPLLREGRHSLESYAKAVSEAIADSPVPVRLVGHSFGARIALETAKGAAGAKLSTLTLLQPVLHRPEVGALRRALSGTRRTASAALRFMSVRAMRSTMLREGVFAAAEEIPDGYVETIVRSLTSPRIAAANADMLYSLYRKLPAKAKPWMPALPASLDTTVVWGTKDLAYALPETYRVQAGTRLVSYGHQFPVSHPAVTAKLLAEQV</sequence>
<feature type="domain" description="AB hydrolase-1" evidence="2">
    <location>
        <begin position="385"/>
        <end position="623"/>
    </location>
</feature>
<evidence type="ECO:0000259" key="2">
    <source>
        <dbReference type="Pfam" id="PF12697"/>
    </source>
</evidence>
<evidence type="ECO:0000313" key="4">
    <source>
        <dbReference type="Proteomes" id="UP000028123"/>
    </source>
</evidence>
<dbReference type="AlphaFoldDB" id="A0A081P140"/>
<dbReference type="PRINTS" id="PR00111">
    <property type="entry name" value="ABHYDROLASE"/>
</dbReference>
<dbReference type="InterPro" id="IPR051783">
    <property type="entry name" value="NAD(P)-dependent_oxidoreduct"/>
</dbReference>
<dbReference type="OrthoDB" id="1417183at2"/>
<dbReference type="Gene3D" id="3.40.50.720">
    <property type="entry name" value="NAD(P)-binding Rossmann-like Domain"/>
    <property type="match status" value="1"/>
</dbReference>
<dbReference type="eggNOG" id="COG0451">
    <property type="taxonomic scope" value="Bacteria"/>
</dbReference>
<dbReference type="InterPro" id="IPR013120">
    <property type="entry name" value="FAR_NAD-bd"/>
</dbReference>
<dbReference type="InterPro" id="IPR029058">
    <property type="entry name" value="AB_hydrolase_fold"/>
</dbReference>